<reference evidence="1 2" key="1">
    <citation type="submission" date="2023-07" db="EMBL/GenBank/DDBJ databases">
        <title>Sorghum-associated microbial communities from plants grown in Nebraska, USA.</title>
        <authorList>
            <person name="Schachtman D."/>
        </authorList>
    </citation>
    <scope>NUCLEOTIDE SEQUENCE [LARGE SCALE GENOMIC DNA]</scope>
    <source>
        <strain evidence="1 2">CC258</strain>
    </source>
</reference>
<sequence length="29" mass="2974">MGAIAVLVPRRGATTLPSELQPPDAADNI</sequence>
<accession>A0ABU1P360</accession>
<comment type="caution">
    <text evidence="1">The sequence shown here is derived from an EMBL/GenBank/DDBJ whole genome shotgun (WGS) entry which is preliminary data.</text>
</comment>
<protein>
    <submittedName>
        <fullName evidence="1">Uncharacterized protein</fullName>
    </submittedName>
</protein>
<evidence type="ECO:0000313" key="2">
    <source>
        <dbReference type="Proteomes" id="UP001267290"/>
    </source>
</evidence>
<gene>
    <name evidence="1" type="ORF">J2736_005001</name>
</gene>
<evidence type="ECO:0000313" key="1">
    <source>
        <dbReference type="EMBL" id="MDR6553791.1"/>
    </source>
</evidence>
<dbReference type="EMBL" id="JAVDSB010000012">
    <property type="protein sequence ID" value="MDR6553791.1"/>
    <property type="molecule type" value="Genomic_DNA"/>
</dbReference>
<proteinExistence type="predicted"/>
<keyword evidence="2" id="KW-1185">Reference proteome</keyword>
<name>A0ABU1P360_9BACL</name>
<dbReference type="Proteomes" id="UP001267290">
    <property type="component" value="Unassembled WGS sequence"/>
</dbReference>
<organism evidence="1 2">
    <name type="scientific">Paenibacillus qinlingensis</name>
    <dbReference type="NCBI Taxonomy" id="1837343"/>
    <lineage>
        <taxon>Bacteria</taxon>
        <taxon>Bacillati</taxon>
        <taxon>Bacillota</taxon>
        <taxon>Bacilli</taxon>
        <taxon>Bacillales</taxon>
        <taxon>Paenibacillaceae</taxon>
        <taxon>Paenibacillus</taxon>
    </lineage>
</organism>